<gene>
    <name evidence="1" type="ORF">BZ3500_MVSOF-1268-A1-R1_CHR8-1G10039</name>
</gene>
<sequence length="232" mass="26312">MKDFPFHLPYKRLNLRERPDLYRIGKGEQGKFKDPQVAEKFSLDLLNKFEAYRDQNDFVGCDMARNATVKHKVDANPSASITGGKKYGMVGGKEREIPRLAIEDQDSLKVRAAEIFAAQLKLVNDDKIYKRLRLVHEQEHESKPLDLEGIEVIKGIPESRGGEAGLSAKGHRLRFPNSEAHSLERLGFVHSGVLSFPERSMTGKRSLVTFLDDYSRKVWAYAIGHENEVFGV</sequence>
<evidence type="ECO:0000313" key="1">
    <source>
        <dbReference type="EMBL" id="SCZ96153.1"/>
    </source>
</evidence>
<organism evidence="1 2">
    <name type="scientific">Microbotryum saponariae</name>
    <dbReference type="NCBI Taxonomy" id="289078"/>
    <lineage>
        <taxon>Eukaryota</taxon>
        <taxon>Fungi</taxon>
        <taxon>Dikarya</taxon>
        <taxon>Basidiomycota</taxon>
        <taxon>Pucciniomycotina</taxon>
        <taxon>Microbotryomycetes</taxon>
        <taxon>Microbotryales</taxon>
        <taxon>Microbotryaceae</taxon>
        <taxon>Microbotryum</taxon>
    </lineage>
</organism>
<evidence type="ECO:0000313" key="2">
    <source>
        <dbReference type="Proteomes" id="UP000249723"/>
    </source>
</evidence>
<name>A0A2X0MG68_9BASI</name>
<accession>A0A2X0MG68</accession>
<protein>
    <submittedName>
        <fullName evidence="1">BZ3500_MvSof-1268-A1-R1_Chr8-1g10039 protein</fullName>
    </submittedName>
</protein>
<proteinExistence type="predicted"/>
<dbReference type="Pfam" id="PF14328">
    <property type="entry name" value="DUF4385"/>
    <property type="match status" value="1"/>
</dbReference>
<dbReference type="Proteomes" id="UP000249723">
    <property type="component" value="Unassembled WGS sequence"/>
</dbReference>
<dbReference type="AlphaFoldDB" id="A0A2X0MG68"/>
<dbReference type="OrthoDB" id="2589819at2759"/>
<dbReference type="InterPro" id="IPR025494">
    <property type="entry name" value="DUF4385"/>
</dbReference>
<keyword evidence="2" id="KW-1185">Reference proteome</keyword>
<dbReference type="EMBL" id="FMWP01000087">
    <property type="protein sequence ID" value="SCZ96153.1"/>
    <property type="molecule type" value="Genomic_DNA"/>
</dbReference>
<reference evidence="2" key="1">
    <citation type="submission" date="2016-10" db="EMBL/GenBank/DDBJ databases">
        <authorList>
            <person name="Jeantristanb JTB J.-T."/>
            <person name="Ricardo R."/>
        </authorList>
    </citation>
    <scope>NUCLEOTIDE SEQUENCE [LARGE SCALE GENOMIC DNA]</scope>
</reference>